<organism evidence="1 2">
    <name type="scientific">Saxophila tyrrhenica</name>
    <dbReference type="NCBI Taxonomy" id="1690608"/>
    <lineage>
        <taxon>Eukaryota</taxon>
        <taxon>Fungi</taxon>
        <taxon>Dikarya</taxon>
        <taxon>Ascomycota</taxon>
        <taxon>Pezizomycotina</taxon>
        <taxon>Dothideomycetes</taxon>
        <taxon>Dothideomycetidae</taxon>
        <taxon>Mycosphaerellales</taxon>
        <taxon>Extremaceae</taxon>
        <taxon>Saxophila</taxon>
    </lineage>
</organism>
<gene>
    <name evidence="1" type="ORF">LTR77_007186</name>
</gene>
<dbReference type="RefSeq" id="XP_064657193.1">
    <property type="nucleotide sequence ID" value="XM_064804423.1"/>
</dbReference>
<dbReference type="EMBL" id="JAVRRT010000011">
    <property type="protein sequence ID" value="KAK5167487.1"/>
    <property type="molecule type" value="Genomic_DNA"/>
</dbReference>
<evidence type="ECO:0000313" key="1">
    <source>
        <dbReference type="EMBL" id="KAK5167487.1"/>
    </source>
</evidence>
<dbReference type="Proteomes" id="UP001337655">
    <property type="component" value="Unassembled WGS sequence"/>
</dbReference>
<keyword evidence="2" id="KW-1185">Reference proteome</keyword>
<accession>A0AAV9P4G5</accession>
<evidence type="ECO:0000313" key="2">
    <source>
        <dbReference type="Proteomes" id="UP001337655"/>
    </source>
</evidence>
<name>A0AAV9P4G5_9PEZI</name>
<sequence>MEIRDRVELLGIKPGMEFEIGISRIFEERVEETIVHDASLGELPKQRPDRVIGLRETKNIRHLLDQPPRGHPGTQARDIRGLVRCAPYKWQSSPLLYPFLVLEAKSDVAPTSFKDISTQTSFPIWSLLNLQRDLRLFHIKESEGPEALVWFLGYRGNDWKLYGCYITQQADSKCDYNIHDLQGGDIASKDGALQLLLLLDLIADWARDTLRPSIIAQLRSLATGRDLDEISLGPDSDILSKEKTLRDWLSRVPSTIAPDETAHATASQSIQPSIRKDLTSVSPPNTELGIVRPMTTTIFQLAGLRVTAGNVESLLALSDGPASDKEESACARKLLAEICGWDEVFVVLGAYLDDLERLWTDERVNPEPFDEGSGAEFYAMFEYRCFIDTSWDIIREVSYLAISETAFTMLRKHARFRVRMPLMDSLRSRSRPCSGELIRDAVSCLRSGSAWQALISALSSTLFVFAPEPSSKRGESSNVVESLGLRHLREPEIRYFVEFYLQRAANPAPNWKRTSRNSLSPKRRKVLDTEWEQRTSNRSFGRTSRRVERCLSAAHDPACCVWCRRDGQDLHATRYRNEEDATAPTAYGAILVASLVEESKIAYERQERHDLCLFVLDFSPWLEDTVSISTVVEDLAQNKATYHTIRHQTNLLGLSNSVWRDDPVTWNLPCPYRRNTARQGADIKLWIQELRGEPTPKPSSSVVPLPLWVHQQILLHFLRRNKSYDEALEALVKYRDVAIEKEKASRRRTGLGAAVVDASCVRLDTFWDTVRSKDDTARTGDFRNLRRDAIARNFLEPIPREGSNP</sequence>
<dbReference type="AlphaFoldDB" id="A0AAV9P4G5"/>
<comment type="caution">
    <text evidence="1">The sequence shown here is derived from an EMBL/GenBank/DDBJ whole genome shotgun (WGS) entry which is preliminary data.</text>
</comment>
<reference evidence="1 2" key="1">
    <citation type="submission" date="2023-08" db="EMBL/GenBank/DDBJ databases">
        <title>Black Yeasts Isolated from many extreme environments.</title>
        <authorList>
            <person name="Coleine C."/>
            <person name="Stajich J.E."/>
            <person name="Selbmann L."/>
        </authorList>
    </citation>
    <scope>NUCLEOTIDE SEQUENCE [LARGE SCALE GENOMIC DNA]</scope>
    <source>
        <strain evidence="1 2">CCFEE 5935</strain>
    </source>
</reference>
<protein>
    <submittedName>
        <fullName evidence="1">Uncharacterized protein</fullName>
    </submittedName>
</protein>
<proteinExistence type="predicted"/>
<dbReference type="GeneID" id="89928522"/>